<dbReference type="AlphaFoldDB" id="A0AAV2RS00"/>
<evidence type="ECO:0000256" key="10">
    <source>
        <dbReference type="ARBA" id="ARBA00023157"/>
    </source>
</evidence>
<keyword evidence="5" id="KW-0963">Cytoplasm</keyword>
<comment type="caution">
    <text evidence="15">The sequence shown here is derived from an EMBL/GenBank/DDBJ whole genome shotgun (WGS) entry which is preliminary data.</text>
</comment>
<organism evidence="15 16">
    <name type="scientific">Meganyctiphanes norvegica</name>
    <name type="common">Northern krill</name>
    <name type="synonym">Thysanopoda norvegica</name>
    <dbReference type="NCBI Taxonomy" id="48144"/>
    <lineage>
        <taxon>Eukaryota</taxon>
        <taxon>Metazoa</taxon>
        <taxon>Ecdysozoa</taxon>
        <taxon>Arthropoda</taxon>
        <taxon>Crustacea</taxon>
        <taxon>Multicrustacea</taxon>
        <taxon>Malacostraca</taxon>
        <taxon>Eumalacostraca</taxon>
        <taxon>Eucarida</taxon>
        <taxon>Euphausiacea</taxon>
        <taxon>Euphausiidae</taxon>
        <taxon>Meganyctiphanes</taxon>
    </lineage>
</organism>
<evidence type="ECO:0000256" key="13">
    <source>
        <dbReference type="SAM" id="MobiDB-lite"/>
    </source>
</evidence>
<keyword evidence="8 14" id="KW-1133">Transmembrane helix</keyword>
<dbReference type="PANTHER" id="PTHR12939:SF10">
    <property type="entry name" value="EG:4F1.1 PROTEIN"/>
    <property type="match status" value="1"/>
</dbReference>
<evidence type="ECO:0000256" key="8">
    <source>
        <dbReference type="ARBA" id="ARBA00022989"/>
    </source>
</evidence>
<evidence type="ECO:0000256" key="14">
    <source>
        <dbReference type="SAM" id="Phobius"/>
    </source>
</evidence>
<dbReference type="Pfam" id="PF04790">
    <property type="entry name" value="Sarcoglycan_1"/>
    <property type="match status" value="1"/>
</dbReference>
<reference evidence="15 16" key="1">
    <citation type="submission" date="2024-05" db="EMBL/GenBank/DDBJ databases">
        <authorList>
            <person name="Wallberg A."/>
        </authorList>
    </citation>
    <scope>NUCLEOTIDE SEQUENCE [LARGE SCALE GENOMIC DNA]</scope>
</reference>
<comment type="similarity">
    <text evidence="3">Belongs to the sarcoglycan beta/delta/gamma/zeta family.</text>
</comment>
<evidence type="ECO:0000256" key="12">
    <source>
        <dbReference type="ARBA" id="ARBA00023212"/>
    </source>
</evidence>
<protein>
    <submittedName>
        <fullName evidence="15">Uncharacterized protein</fullName>
    </submittedName>
</protein>
<evidence type="ECO:0000256" key="6">
    <source>
        <dbReference type="ARBA" id="ARBA00022692"/>
    </source>
</evidence>
<dbReference type="InterPro" id="IPR006875">
    <property type="entry name" value="Sarcoglycan"/>
</dbReference>
<proteinExistence type="inferred from homology"/>
<evidence type="ECO:0000256" key="5">
    <source>
        <dbReference type="ARBA" id="ARBA00022490"/>
    </source>
</evidence>
<keyword evidence="12" id="KW-0206">Cytoskeleton</keyword>
<dbReference type="GO" id="GO:0016012">
    <property type="term" value="C:sarcoglycan complex"/>
    <property type="evidence" value="ECO:0007669"/>
    <property type="project" value="InterPro"/>
</dbReference>
<keyword evidence="7" id="KW-0735">Signal-anchor</keyword>
<keyword evidence="10" id="KW-1015">Disulfide bond</keyword>
<keyword evidence="9 14" id="KW-0472">Membrane</keyword>
<dbReference type="GO" id="GO:0005856">
    <property type="term" value="C:cytoskeleton"/>
    <property type="evidence" value="ECO:0007669"/>
    <property type="project" value="UniProtKB-SubCell"/>
</dbReference>
<evidence type="ECO:0000256" key="2">
    <source>
        <dbReference type="ARBA" id="ARBA00004274"/>
    </source>
</evidence>
<evidence type="ECO:0000256" key="4">
    <source>
        <dbReference type="ARBA" id="ARBA00022475"/>
    </source>
</evidence>
<evidence type="ECO:0000313" key="15">
    <source>
        <dbReference type="EMBL" id="CAL4135308.1"/>
    </source>
</evidence>
<evidence type="ECO:0000256" key="11">
    <source>
        <dbReference type="ARBA" id="ARBA00023180"/>
    </source>
</evidence>
<name>A0AAV2RS00_MEGNR</name>
<keyword evidence="16" id="KW-1185">Reference proteome</keyword>
<keyword evidence="6 14" id="KW-0812">Transmembrane</keyword>
<dbReference type="EMBL" id="CAXKWB010029202">
    <property type="protein sequence ID" value="CAL4135308.1"/>
    <property type="molecule type" value="Genomic_DNA"/>
</dbReference>
<sequence length="336" mass="36306">MIKGVVQGYRPQVDWGGESGSATIVMGGQTMKLGTSGWRRRCLYTLLLALLVISIINLSLTLWILKTLHFNVDGMGNLEVITGGVKLSGTSFLSADVFASRISSRKDNDLSINGYYNLSMATTNINETIKALHIGVDDVTASARGFRVFNNEGVELFAAMDDGDLRVDAKHFNVTGSDGASFKDSMQTPLLYSEGAQALRIESVTRDLNAQTPGELRVEARDGDISATSRYNAQLIADRGAIRFENPNIYLPKLLATGPPEEPEATPPTMTKETQVEKPSSPTAGPFSDSKSNMDAQVEKNKVEIFQVCVCPSGRLFVVASDAACIPAKDSDVCLR</sequence>
<evidence type="ECO:0000256" key="1">
    <source>
        <dbReference type="ARBA" id="ARBA00004245"/>
    </source>
</evidence>
<dbReference type="PANTHER" id="PTHR12939">
    <property type="entry name" value="SARCOGLYCAN"/>
    <property type="match status" value="1"/>
</dbReference>
<evidence type="ECO:0000313" key="16">
    <source>
        <dbReference type="Proteomes" id="UP001497623"/>
    </source>
</evidence>
<feature type="transmembrane region" description="Helical" evidence="14">
    <location>
        <begin position="42"/>
        <end position="65"/>
    </location>
</feature>
<keyword evidence="4" id="KW-1003">Cell membrane</keyword>
<evidence type="ECO:0000256" key="3">
    <source>
        <dbReference type="ARBA" id="ARBA00007574"/>
    </source>
</evidence>
<dbReference type="Proteomes" id="UP001497623">
    <property type="component" value="Unassembled WGS sequence"/>
</dbReference>
<keyword evidence="11" id="KW-0325">Glycoprotein</keyword>
<feature type="region of interest" description="Disordered" evidence="13">
    <location>
        <begin position="256"/>
        <end position="295"/>
    </location>
</feature>
<evidence type="ECO:0000256" key="9">
    <source>
        <dbReference type="ARBA" id="ARBA00023136"/>
    </source>
</evidence>
<gene>
    <name evidence="15" type="ORF">MNOR_LOCUS27558</name>
</gene>
<evidence type="ECO:0000256" key="7">
    <source>
        <dbReference type="ARBA" id="ARBA00022968"/>
    </source>
</evidence>
<dbReference type="InterPro" id="IPR039972">
    <property type="entry name" value="Sarcoglycan_gamma/delta/zeta"/>
</dbReference>
<dbReference type="GO" id="GO:0042383">
    <property type="term" value="C:sarcolemma"/>
    <property type="evidence" value="ECO:0007669"/>
    <property type="project" value="UniProtKB-SubCell"/>
</dbReference>
<feature type="compositionally biased region" description="Polar residues" evidence="13">
    <location>
        <begin position="277"/>
        <end position="295"/>
    </location>
</feature>
<comment type="subcellular location">
    <subcellularLocation>
        <location evidence="2">Cell membrane</location>
        <location evidence="2">Sarcolemma</location>
        <topology evidence="2">Single-pass type II membrane protein</topology>
    </subcellularLocation>
    <subcellularLocation>
        <location evidence="1">Cytoplasm</location>
        <location evidence="1">Cytoskeleton</location>
    </subcellularLocation>
</comment>
<accession>A0AAV2RS00</accession>